<dbReference type="Proteomes" id="UP001153332">
    <property type="component" value="Unassembled WGS sequence"/>
</dbReference>
<gene>
    <name evidence="1" type="ORF">O1611_g7246</name>
</gene>
<accession>A0ACC2JFW0</accession>
<evidence type="ECO:0000313" key="2">
    <source>
        <dbReference type="Proteomes" id="UP001153332"/>
    </source>
</evidence>
<keyword evidence="2" id="KW-1185">Reference proteome</keyword>
<organism evidence="1 2">
    <name type="scientific">Lasiodiplodia mahajangana</name>
    <dbReference type="NCBI Taxonomy" id="1108764"/>
    <lineage>
        <taxon>Eukaryota</taxon>
        <taxon>Fungi</taxon>
        <taxon>Dikarya</taxon>
        <taxon>Ascomycota</taxon>
        <taxon>Pezizomycotina</taxon>
        <taxon>Dothideomycetes</taxon>
        <taxon>Dothideomycetes incertae sedis</taxon>
        <taxon>Botryosphaeriales</taxon>
        <taxon>Botryosphaeriaceae</taxon>
        <taxon>Lasiodiplodia</taxon>
    </lineage>
</organism>
<reference evidence="1" key="1">
    <citation type="submission" date="2022-12" db="EMBL/GenBank/DDBJ databases">
        <title>Genome Sequence of Lasiodiplodia mahajangana.</title>
        <authorList>
            <person name="Buettner E."/>
        </authorList>
    </citation>
    <scope>NUCLEOTIDE SEQUENCE</scope>
    <source>
        <strain evidence="1">VT137</strain>
    </source>
</reference>
<protein>
    <submittedName>
        <fullName evidence="1">Uncharacterized protein</fullName>
    </submittedName>
</protein>
<proteinExistence type="predicted"/>
<dbReference type="EMBL" id="JAPUUL010001877">
    <property type="protein sequence ID" value="KAJ8126393.1"/>
    <property type="molecule type" value="Genomic_DNA"/>
</dbReference>
<evidence type="ECO:0000313" key="1">
    <source>
        <dbReference type="EMBL" id="KAJ8126393.1"/>
    </source>
</evidence>
<name>A0ACC2JFW0_9PEZI</name>
<sequence>MVPNSAPLTGTSYATSIAAGLAAKLIDFSRQESPDAPIRAVESLRTFEGMAAVFKTMVGERTLYNCLRPWKLLEYAEPAEARHKMRQRVRDIMSHALERRYDDAED</sequence>
<comment type="caution">
    <text evidence="1">The sequence shown here is derived from an EMBL/GenBank/DDBJ whole genome shotgun (WGS) entry which is preliminary data.</text>
</comment>